<dbReference type="GO" id="GO:0016887">
    <property type="term" value="F:ATP hydrolysis activity"/>
    <property type="evidence" value="ECO:0007669"/>
    <property type="project" value="InterPro"/>
</dbReference>
<dbReference type="GeneID" id="37223944"/>
<dbReference type="VEuPathDB" id="FungiDB:BO80DRAFT_423568"/>
<dbReference type="Pfam" id="PF23232">
    <property type="entry name" value="AAA_lid_13"/>
    <property type="match status" value="1"/>
</dbReference>
<dbReference type="InterPro" id="IPR056599">
    <property type="entry name" value="AAA_lid_fung"/>
</dbReference>
<feature type="domain" description="AAA+ ATPase" evidence="2">
    <location>
        <begin position="559"/>
        <end position="686"/>
    </location>
</feature>
<feature type="region of interest" description="Disordered" evidence="1">
    <location>
        <begin position="36"/>
        <end position="93"/>
    </location>
</feature>
<dbReference type="AlphaFoldDB" id="A0A395H6W8"/>
<dbReference type="Pfam" id="PF22942">
    <property type="entry name" value="DUF7025"/>
    <property type="match status" value="1"/>
</dbReference>
<dbReference type="EMBL" id="KZ824430">
    <property type="protein sequence ID" value="RAL02618.1"/>
    <property type="molecule type" value="Genomic_DNA"/>
</dbReference>
<dbReference type="RefSeq" id="XP_025576945.1">
    <property type="nucleotide sequence ID" value="XM_025719079.1"/>
</dbReference>
<dbReference type="Pfam" id="PF00004">
    <property type="entry name" value="AAA"/>
    <property type="match status" value="1"/>
</dbReference>
<dbReference type="STRING" id="1448316.A0A395H6W8"/>
<sequence length="785" mass="89236">MGDSAMSSLDVQSLERRYIGLLEQRIAQLEKLVALNASPEVKESETPANPEPNKTEDKPAEVPAPNTSTKTETTNVKEEEGVKKEEEVKKEEVDGNPRIQLLDSRYNEEKGIFEDVPSNLPPTNKGSEPSLPYAFTWRRSFDETKKYTGSNATISSPGLEDLIKRTCRPSSVTNYNSFSDKFDILVWDWDRLEEAAAAGDGETPNVDAADLQLLLERVRSTSELESYFQKRDQWAKNAEIPFEYLWTLFPPGEMVYSQVVFDCPQVFIAREYTYEDYRARNGTDKSYFSLTCWSYDWNGETFNRVSATLRIYKYTGAKAINTLNLYPLKNYVDRNGNPAVDELRQTLRKRGEKFREFCVARKGSQLFYCDGPIISKEAGYDLLSNSPNQFDTSSSSGLETVDQSGNRSTRLSGPVIVDHRSFIQYAAADDIAPMGDLEITDNAYECTCSECRKSRELKNMMKFNYDDVAATDDFDEDQFIICPARFLGYSMKSKKWVQMPVDCVHEIKNKIRMDAFDKLIMEESSKKLIKSLVANHEKKKRAEDGGKAGNDDWFEGKGGGLVILLHGPPGVGKTSTAESVAQATGKPLFAVSVSDIGLKPDQVESKLAQVFSLASKWEAILLFDEADVFLESRGTDKGDLNRNSLVTVFLRILEYYDGILILTTNRIKTFDVAVQSRVHLAMRYNNMQLDELRQLFLQFINERPKEIANLREMRNWIEEEFDEEVDGRQIRNIVSSARALAKSDDNDGGKLKLAHIKRVLKMTVQFQKHLRDQRVAAQRDRVNDR</sequence>
<proteinExistence type="predicted"/>
<evidence type="ECO:0000313" key="4">
    <source>
        <dbReference type="Proteomes" id="UP000249402"/>
    </source>
</evidence>
<evidence type="ECO:0000256" key="1">
    <source>
        <dbReference type="SAM" id="MobiDB-lite"/>
    </source>
</evidence>
<dbReference type="CDD" id="cd19481">
    <property type="entry name" value="RecA-like_protease"/>
    <property type="match status" value="1"/>
</dbReference>
<accession>A0A395H6W8</accession>
<dbReference type="SMART" id="SM00382">
    <property type="entry name" value="AAA"/>
    <property type="match status" value="1"/>
</dbReference>
<keyword evidence="4" id="KW-1185">Reference proteome</keyword>
<dbReference type="GO" id="GO:0005524">
    <property type="term" value="F:ATP binding"/>
    <property type="evidence" value="ECO:0007669"/>
    <property type="project" value="InterPro"/>
</dbReference>
<feature type="region of interest" description="Disordered" evidence="1">
    <location>
        <begin position="387"/>
        <end position="410"/>
    </location>
</feature>
<dbReference type="PANTHER" id="PTHR46411">
    <property type="entry name" value="FAMILY ATPASE, PUTATIVE-RELATED"/>
    <property type="match status" value="1"/>
</dbReference>
<evidence type="ECO:0000259" key="2">
    <source>
        <dbReference type="SMART" id="SM00382"/>
    </source>
</evidence>
<dbReference type="InterPro" id="IPR027417">
    <property type="entry name" value="P-loop_NTPase"/>
</dbReference>
<name>A0A395H6W8_9EURO</name>
<dbReference type="InterPro" id="IPR003959">
    <property type="entry name" value="ATPase_AAA_core"/>
</dbReference>
<dbReference type="SUPFAM" id="SSF52540">
    <property type="entry name" value="P-loop containing nucleoside triphosphate hydrolases"/>
    <property type="match status" value="1"/>
</dbReference>
<reference evidence="3 4" key="1">
    <citation type="submission" date="2018-02" db="EMBL/GenBank/DDBJ databases">
        <title>The genomes of Aspergillus section Nigri reveals drivers in fungal speciation.</title>
        <authorList>
            <consortium name="DOE Joint Genome Institute"/>
            <person name="Vesth T.C."/>
            <person name="Nybo J."/>
            <person name="Theobald S."/>
            <person name="Brandl J."/>
            <person name="Frisvad J.C."/>
            <person name="Nielsen K.F."/>
            <person name="Lyhne E.K."/>
            <person name="Kogle M.E."/>
            <person name="Kuo A."/>
            <person name="Riley R."/>
            <person name="Clum A."/>
            <person name="Nolan M."/>
            <person name="Lipzen A."/>
            <person name="Salamov A."/>
            <person name="Henrissat B."/>
            <person name="Wiebenga A."/>
            <person name="De vries R.P."/>
            <person name="Grigoriev I.V."/>
            <person name="Mortensen U.H."/>
            <person name="Andersen M.R."/>
            <person name="Baker S.E."/>
        </authorList>
    </citation>
    <scope>NUCLEOTIDE SEQUENCE [LARGE SCALE GENOMIC DNA]</scope>
    <source>
        <strain evidence="3 4">CBS 121593</strain>
    </source>
</reference>
<feature type="compositionally biased region" description="Basic and acidic residues" evidence="1">
    <location>
        <begin position="75"/>
        <end position="93"/>
    </location>
</feature>
<evidence type="ECO:0000313" key="3">
    <source>
        <dbReference type="EMBL" id="RAL02618.1"/>
    </source>
</evidence>
<gene>
    <name evidence="3" type="ORF">BO80DRAFT_423568</name>
</gene>
<organism evidence="3 4">
    <name type="scientific">Aspergillus ibericus CBS 121593</name>
    <dbReference type="NCBI Taxonomy" id="1448316"/>
    <lineage>
        <taxon>Eukaryota</taxon>
        <taxon>Fungi</taxon>
        <taxon>Dikarya</taxon>
        <taxon>Ascomycota</taxon>
        <taxon>Pezizomycotina</taxon>
        <taxon>Eurotiomycetes</taxon>
        <taxon>Eurotiomycetidae</taxon>
        <taxon>Eurotiales</taxon>
        <taxon>Aspergillaceae</taxon>
        <taxon>Aspergillus</taxon>
        <taxon>Aspergillus subgen. Circumdati</taxon>
    </lineage>
</organism>
<dbReference type="Proteomes" id="UP000249402">
    <property type="component" value="Unassembled WGS sequence"/>
</dbReference>
<dbReference type="InterPro" id="IPR054289">
    <property type="entry name" value="DUF7025"/>
</dbReference>
<dbReference type="Gene3D" id="3.40.50.300">
    <property type="entry name" value="P-loop containing nucleotide triphosphate hydrolases"/>
    <property type="match status" value="1"/>
</dbReference>
<keyword evidence="3" id="KW-0378">Hydrolase</keyword>
<dbReference type="OrthoDB" id="10042665at2759"/>
<protein>
    <submittedName>
        <fullName evidence="3">P-loop containing nucleoside triphosphate hydrolase protein</fullName>
    </submittedName>
</protein>
<dbReference type="InterPro" id="IPR003593">
    <property type="entry name" value="AAA+_ATPase"/>
</dbReference>
<dbReference type="PANTHER" id="PTHR46411:SF4">
    <property type="entry name" value="AAA+ ATPASE DOMAIN-CONTAINING PROTEIN"/>
    <property type="match status" value="1"/>
</dbReference>